<dbReference type="InterPro" id="IPR027417">
    <property type="entry name" value="P-loop_NTPase"/>
</dbReference>
<keyword evidence="1" id="KW-0175">Coiled coil</keyword>
<comment type="caution">
    <text evidence="3">The sequence shown here is derived from an EMBL/GenBank/DDBJ whole genome shotgun (WGS) entry which is preliminary data.</text>
</comment>
<name>A0ABD5V9W7_9EURY</name>
<organism evidence="3 4">
    <name type="scientific">Halalkalicoccus tibetensis</name>
    <dbReference type="NCBI Taxonomy" id="175632"/>
    <lineage>
        <taxon>Archaea</taxon>
        <taxon>Methanobacteriati</taxon>
        <taxon>Methanobacteriota</taxon>
        <taxon>Stenosarchaea group</taxon>
        <taxon>Halobacteria</taxon>
        <taxon>Halobacteriales</taxon>
        <taxon>Halococcaceae</taxon>
        <taxon>Halalkalicoccus</taxon>
    </lineage>
</organism>
<dbReference type="Gene3D" id="3.40.50.300">
    <property type="entry name" value="P-loop containing nucleotide triphosphate hydrolases"/>
    <property type="match status" value="1"/>
</dbReference>
<evidence type="ECO:0000313" key="4">
    <source>
        <dbReference type="Proteomes" id="UP001596312"/>
    </source>
</evidence>
<protein>
    <submittedName>
        <fullName evidence="3">Uncharacterized protein</fullName>
    </submittedName>
</protein>
<evidence type="ECO:0000256" key="2">
    <source>
        <dbReference type="SAM" id="MobiDB-lite"/>
    </source>
</evidence>
<dbReference type="RefSeq" id="WP_340605632.1">
    <property type="nucleotide sequence ID" value="NZ_JBBMXV010000006.1"/>
</dbReference>
<sequence length="298" mass="34061">MSDSTTTSARTAIEPNQSNTQTLESLCDHLTTLIERVDELEAELTQKDDRIDELERKLDDRDERIEELEQEVERQDSLLDALRRKTGGTREMVTELQSRELEKNAHLQWEHVDPNTDSLEIETDRIEKFTKDDGTTYARIPGGEDPLSRDGKPALTTGDLLPIQQLARMDNDMLHSTASSKPVRLAAEVWQDHEQEQSTLWNQGCNGVREYVDAGELAQWLRHNEPGVNKEYSQKLASRTIDALTDLTKGRLYVTQKNRRKDGLSYKERRIVLPEESEIPGETTFETDSPETADVGRK</sequence>
<feature type="coiled-coil region" evidence="1">
    <location>
        <begin position="23"/>
        <end position="85"/>
    </location>
</feature>
<dbReference type="AlphaFoldDB" id="A0ABD5V9W7"/>
<dbReference type="Proteomes" id="UP001596312">
    <property type="component" value="Unassembled WGS sequence"/>
</dbReference>
<dbReference type="InterPro" id="IPR058321">
    <property type="entry name" value="DUF8008"/>
</dbReference>
<evidence type="ECO:0000313" key="3">
    <source>
        <dbReference type="EMBL" id="MFC6907053.1"/>
    </source>
</evidence>
<reference evidence="3 4" key="1">
    <citation type="journal article" date="2019" name="Int. J. Syst. Evol. Microbiol.">
        <title>The Global Catalogue of Microorganisms (GCM) 10K type strain sequencing project: providing services to taxonomists for standard genome sequencing and annotation.</title>
        <authorList>
            <consortium name="The Broad Institute Genomics Platform"/>
            <consortium name="The Broad Institute Genome Sequencing Center for Infectious Disease"/>
            <person name="Wu L."/>
            <person name="Ma J."/>
        </authorList>
    </citation>
    <scope>NUCLEOTIDE SEQUENCE [LARGE SCALE GENOMIC DNA]</scope>
    <source>
        <strain evidence="3 4">CGMCC 1.3240</strain>
    </source>
</reference>
<proteinExistence type="predicted"/>
<dbReference type="EMBL" id="JBHSXQ010000006">
    <property type="protein sequence ID" value="MFC6907053.1"/>
    <property type="molecule type" value="Genomic_DNA"/>
</dbReference>
<dbReference type="Pfam" id="PF26032">
    <property type="entry name" value="DUF8008"/>
    <property type="match status" value="1"/>
</dbReference>
<accession>A0ABD5V9W7</accession>
<feature type="region of interest" description="Disordered" evidence="2">
    <location>
        <begin position="1"/>
        <end position="22"/>
    </location>
</feature>
<feature type="region of interest" description="Disordered" evidence="2">
    <location>
        <begin position="275"/>
        <end position="298"/>
    </location>
</feature>
<evidence type="ECO:0000256" key="1">
    <source>
        <dbReference type="SAM" id="Coils"/>
    </source>
</evidence>
<gene>
    <name evidence="3" type="ORF">ACFQGH_17835</name>
</gene>
<keyword evidence="4" id="KW-1185">Reference proteome</keyword>